<dbReference type="PROSITE" id="PS51186">
    <property type="entry name" value="GNAT"/>
    <property type="match status" value="1"/>
</dbReference>
<dbReference type="Gene3D" id="3.40.630.30">
    <property type="match status" value="1"/>
</dbReference>
<reference evidence="5" key="1">
    <citation type="journal article" date="2019" name="Int. J. Syst. Evol. Microbiol.">
        <title>The Global Catalogue of Microorganisms (GCM) 10K type strain sequencing project: providing services to taxonomists for standard genome sequencing and annotation.</title>
        <authorList>
            <consortium name="The Broad Institute Genomics Platform"/>
            <consortium name="The Broad Institute Genome Sequencing Center for Infectious Disease"/>
            <person name="Wu L."/>
            <person name="Ma J."/>
        </authorList>
    </citation>
    <scope>NUCLEOTIDE SEQUENCE [LARGE SCALE GENOMIC DNA]</scope>
    <source>
        <strain evidence="5">CGMCC 1.12769</strain>
    </source>
</reference>
<evidence type="ECO:0000256" key="1">
    <source>
        <dbReference type="ARBA" id="ARBA00022679"/>
    </source>
</evidence>
<proteinExistence type="predicted"/>
<dbReference type="InterPro" id="IPR050832">
    <property type="entry name" value="Bact_Acetyltransf"/>
</dbReference>
<dbReference type="InterPro" id="IPR016181">
    <property type="entry name" value="Acyl_CoA_acyltransferase"/>
</dbReference>
<accession>A0ABQ1YEC2</accession>
<organism evidence="4 5">
    <name type="scientific">Paenibacillus segetis</name>
    <dbReference type="NCBI Taxonomy" id="1325360"/>
    <lineage>
        <taxon>Bacteria</taxon>
        <taxon>Bacillati</taxon>
        <taxon>Bacillota</taxon>
        <taxon>Bacilli</taxon>
        <taxon>Bacillales</taxon>
        <taxon>Paenibacillaceae</taxon>
        <taxon>Paenibacillus</taxon>
    </lineage>
</organism>
<dbReference type="EMBL" id="BMFT01000001">
    <property type="protein sequence ID" value="GGH22330.1"/>
    <property type="molecule type" value="Genomic_DNA"/>
</dbReference>
<keyword evidence="5" id="KW-1185">Reference proteome</keyword>
<dbReference type="Pfam" id="PF00583">
    <property type="entry name" value="Acetyltransf_1"/>
    <property type="match status" value="1"/>
</dbReference>
<dbReference type="PANTHER" id="PTHR43877:SF2">
    <property type="entry name" value="AMINOALKYLPHOSPHONATE N-ACETYLTRANSFERASE-RELATED"/>
    <property type="match status" value="1"/>
</dbReference>
<evidence type="ECO:0000313" key="4">
    <source>
        <dbReference type="EMBL" id="GGH22330.1"/>
    </source>
</evidence>
<name>A0ABQ1YEC2_9BACL</name>
<gene>
    <name evidence="4" type="ORF">GCM10008013_20730</name>
</gene>
<dbReference type="SUPFAM" id="SSF55729">
    <property type="entry name" value="Acyl-CoA N-acyltransferases (Nat)"/>
    <property type="match status" value="1"/>
</dbReference>
<feature type="domain" description="N-acetyltransferase" evidence="3">
    <location>
        <begin position="15"/>
        <end position="177"/>
    </location>
</feature>
<keyword evidence="1" id="KW-0808">Transferase</keyword>
<evidence type="ECO:0000259" key="3">
    <source>
        <dbReference type="PROSITE" id="PS51186"/>
    </source>
</evidence>
<dbReference type="InterPro" id="IPR000182">
    <property type="entry name" value="GNAT_dom"/>
</dbReference>
<dbReference type="CDD" id="cd04301">
    <property type="entry name" value="NAT_SF"/>
    <property type="match status" value="1"/>
</dbReference>
<evidence type="ECO:0000313" key="5">
    <source>
        <dbReference type="Proteomes" id="UP000659344"/>
    </source>
</evidence>
<comment type="caution">
    <text evidence="4">The sequence shown here is derived from an EMBL/GenBank/DDBJ whole genome shotgun (WGS) entry which is preliminary data.</text>
</comment>
<sequence length="181" mass="20671">MSEVLDTIVTPLGDLEVVLAKPDDRETIRQMLIEAAVWMGSVGVPQWNPEQFTVEEVDSYYASRELYLLVKEKEPIGFFTLQEKDPDYWGSLHVEGYSYLHRLTVKSSFQGQGLGSVMIHWAAKRTKALGRLGLRLDCWTKNEKVNLLYQKLGFQHKGLGQNPNGRPVNLYELNPVIFESL</sequence>
<evidence type="ECO:0000256" key="2">
    <source>
        <dbReference type="ARBA" id="ARBA00023315"/>
    </source>
</evidence>
<keyword evidence="2" id="KW-0012">Acyltransferase</keyword>
<dbReference type="PANTHER" id="PTHR43877">
    <property type="entry name" value="AMINOALKYLPHOSPHONATE N-ACETYLTRANSFERASE-RELATED-RELATED"/>
    <property type="match status" value="1"/>
</dbReference>
<protein>
    <submittedName>
        <fullName evidence="4">N-acetyltransferase</fullName>
    </submittedName>
</protein>
<dbReference type="Proteomes" id="UP000659344">
    <property type="component" value="Unassembled WGS sequence"/>
</dbReference>